<evidence type="ECO:0000313" key="1">
    <source>
        <dbReference type="EMBL" id="HAT3584378.1"/>
    </source>
</evidence>
<sequence length="61" mass="6834">MLTPESIQQYQSESNHRAGYCLQCGIRLAPVECHVCDTCAVLLYADPNSEMREEDEDGPTD</sequence>
<accession>A0A9P3WGM4</accession>
<organism evidence="1 2">
    <name type="scientific">Kluyvera intermedia</name>
    <name type="common">Enterobacter intermedius</name>
    <dbReference type="NCBI Taxonomy" id="61648"/>
    <lineage>
        <taxon>Bacteria</taxon>
        <taxon>Pseudomonadati</taxon>
        <taxon>Pseudomonadota</taxon>
        <taxon>Gammaproteobacteria</taxon>
        <taxon>Enterobacterales</taxon>
        <taxon>Enterobacteriaceae</taxon>
        <taxon>Kluyvera</taxon>
    </lineage>
</organism>
<proteinExistence type="predicted"/>
<gene>
    <name evidence="1" type="ORF">I8531_004757</name>
</gene>
<dbReference type="Proteomes" id="UP000867740">
    <property type="component" value="Unassembled WGS sequence"/>
</dbReference>
<reference evidence="1" key="1">
    <citation type="journal article" date="2018" name="Genome Biol.">
        <title>SKESA: strategic k-mer extension for scrupulous assemblies.</title>
        <authorList>
            <person name="Souvorov A."/>
            <person name="Agarwala R."/>
            <person name="Lipman D.J."/>
        </authorList>
    </citation>
    <scope>NUCLEOTIDE SEQUENCE</scope>
    <source>
        <strain evidence="1">CAVp300</strain>
    </source>
</reference>
<dbReference type="EMBL" id="DACSUM010000055">
    <property type="protein sequence ID" value="HAT3584378.1"/>
    <property type="molecule type" value="Genomic_DNA"/>
</dbReference>
<evidence type="ECO:0000313" key="2">
    <source>
        <dbReference type="Proteomes" id="UP000867740"/>
    </source>
</evidence>
<name>A0A9P3WGM4_KLUIN</name>
<reference evidence="1" key="2">
    <citation type="submission" date="2020-10" db="EMBL/GenBank/DDBJ databases">
        <authorList>
            <consortium name="NCBI Pathogen Detection Project"/>
        </authorList>
    </citation>
    <scope>NUCLEOTIDE SEQUENCE</scope>
    <source>
        <strain evidence="1">CAVp300</strain>
    </source>
</reference>
<comment type="caution">
    <text evidence="1">The sequence shown here is derived from an EMBL/GenBank/DDBJ whole genome shotgun (WGS) entry which is preliminary data.</text>
</comment>
<dbReference type="AlphaFoldDB" id="A0A9P3WGM4"/>
<protein>
    <submittedName>
        <fullName evidence="1">Protein ninF</fullName>
    </submittedName>
</protein>